<dbReference type="SUPFAM" id="SSF51735">
    <property type="entry name" value="NAD(P)-binding Rossmann-fold domains"/>
    <property type="match status" value="1"/>
</dbReference>
<organism evidence="1 2">
    <name type="scientific">Actinocatenispora sera</name>
    <dbReference type="NCBI Taxonomy" id="390989"/>
    <lineage>
        <taxon>Bacteria</taxon>
        <taxon>Bacillati</taxon>
        <taxon>Actinomycetota</taxon>
        <taxon>Actinomycetes</taxon>
        <taxon>Micromonosporales</taxon>
        <taxon>Micromonosporaceae</taxon>
        <taxon>Actinocatenispora</taxon>
    </lineage>
</organism>
<dbReference type="InterPro" id="IPR051604">
    <property type="entry name" value="Ergot_Alk_Oxidoreductase"/>
</dbReference>
<dbReference type="RefSeq" id="WP_211255420.1">
    <property type="nucleotide sequence ID" value="NZ_AP023354.1"/>
</dbReference>
<dbReference type="InterPro" id="IPR036291">
    <property type="entry name" value="NAD(P)-bd_dom_sf"/>
</dbReference>
<sequence length="212" mass="22969">MFLLPGYADMPGLLDLIARSHVQRVVLLSGPSAGSGDLNNAVTAYLVASEQAVRDSNLPFTILRPSGFMSNTLQWAPQLAAGDTVRAPFASAGVAMIDPADIASVATLALADSRHEGHTYRFTGPHTLLPADRVRVLAEVLGRPLRFEAQPDDEAREEMTAIMPPQYVAAFFDFYAAGALDDSAVLPTFEELTGRPPRTFRQWAETHRDAFA</sequence>
<dbReference type="Gene3D" id="3.90.25.10">
    <property type="entry name" value="UDP-galactose 4-epimerase, domain 1"/>
    <property type="match status" value="1"/>
</dbReference>
<dbReference type="Gene3D" id="3.40.50.720">
    <property type="entry name" value="NAD(P)-binding Rossmann-like Domain"/>
    <property type="match status" value="1"/>
</dbReference>
<dbReference type="PANTHER" id="PTHR43162:SF1">
    <property type="entry name" value="PRESTALK A DIFFERENTIATION PROTEIN A"/>
    <property type="match status" value="1"/>
</dbReference>
<dbReference type="EMBL" id="AP023354">
    <property type="protein sequence ID" value="BCJ31870.1"/>
    <property type="molecule type" value="Genomic_DNA"/>
</dbReference>
<dbReference type="KEGG" id="aser:Asera_59780"/>
<dbReference type="AlphaFoldDB" id="A0A810L8J4"/>
<name>A0A810L8J4_9ACTN</name>
<protein>
    <submittedName>
        <fullName evidence="1">Nucleotide-diphosphate-sugar epimerase</fullName>
    </submittedName>
</protein>
<dbReference type="Proteomes" id="UP000680750">
    <property type="component" value="Chromosome"/>
</dbReference>
<evidence type="ECO:0000313" key="2">
    <source>
        <dbReference type="Proteomes" id="UP000680750"/>
    </source>
</evidence>
<keyword evidence="2" id="KW-1185">Reference proteome</keyword>
<accession>A0A810L8J4</accession>
<proteinExistence type="predicted"/>
<gene>
    <name evidence="1" type="ORF">Asera_59780</name>
</gene>
<reference evidence="1" key="1">
    <citation type="submission" date="2020-08" db="EMBL/GenBank/DDBJ databases">
        <title>Whole genome shotgun sequence of Actinocatenispora sera NBRC 101916.</title>
        <authorList>
            <person name="Komaki H."/>
            <person name="Tamura T."/>
        </authorList>
    </citation>
    <scope>NUCLEOTIDE SEQUENCE</scope>
    <source>
        <strain evidence="1">NBRC 101916</strain>
    </source>
</reference>
<dbReference type="PANTHER" id="PTHR43162">
    <property type="match status" value="1"/>
</dbReference>
<evidence type="ECO:0000313" key="1">
    <source>
        <dbReference type="EMBL" id="BCJ31870.1"/>
    </source>
</evidence>